<evidence type="ECO:0000313" key="2">
    <source>
        <dbReference type="EMBL" id="CBH75224.1"/>
    </source>
</evidence>
<proteinExistence type="predicted"/>
<dbReference type="Gene3D" id="1.20.144.10">
    <property type="entry name" value="Phosphatidic acid phosphatase type 2/haloperoxidase"/>
    <property type="match status" value="1"/>
</dbReference>
<dbReference type="InterPro" id="IPR036938">
    <property type="entry name" value="PAP2/HPO_sf"/>
</dbReference>
<dbReference type="CDD" id="cd01610">
    <property type="entry name" value="PAP2_like"/>
    <property type="match status" value="1"/>
</dbReference>
<dbReference type="AlphaFoldDB" id="E6PFI8"/>
<feature type="transmembrane region" description="Helical" evidence="1">
    <location>
        <begin position="138"/>
        <end position="158"/>
    </location>
</feature>
<keyword evidence="1" id="KW-0472">Membrane</keyword>
<feature type="transmembrane region" description="Helical" evidence="1">
    <location>
        <begin position="20"/>
        <end position="41"/>
    </location>
</feature>
<keyword evidence="1" id="KW-0812">Transmembrane</keyword>
<comment type="caution">
    <text evidence="2">The sequence shown here is derived from an EMBL/GenBank/DDBJ whole genome shotgun (WGS) entry which is preliminary data.</text>
</comment>
<evidence type="ECO:0000256" key="1">
    <source>
        <dbReference type="SAM" id="Phobius"/>
    </source>
</evidence>
<feature type="transmembrane region" description="Helical" evidence="1">
    <location>
        <begin position="187"/>
        <end position="208"/>
    </location>
</feature>
<sequence length="214" mass="23941">MIDPSVHLLPERTRNVWRDLARILSTIFNPFLCALALFVILSSQTARSTLEFWKLLFLSTAFTSLLPMLYVFWLYASDRISDLDMSQRRERESVFSAFTLAYTLGLIVLWAAHAPMLMLAALAGYAVSGAMIQVITRYWKISTHALAISGAMTVIVFLDGRSPLPFLVLIPMVGWARVYLRAHTLAQVIGGSLLGIVSVTVLFDLFHIPNALLH</sequence>
<dbReference type="SUPFAM" id="SSF48317">
    <property type="entry name" value="Acid phosphatase/Vanadium-dependent haloperoxidase"/>
    <property type="match status" value="1"/>
</dbReference>
<gene>
    <name evidence="2" type="ORF">CARN1_1549</name>
</gene>
<feature type="transmembrane region" description="Helical" evidence="1">
    <location>
        <begin position="164"/>
        <end position="180"/>
    </location>
</feature>
<protein>
    <submittedName>
        <fullName evidence="2">Putative PAP2 superfamily domain protein</fullName>
    </submittedName>
</protein>
<feature type="transmembrane region" description="Helical" evidence="1">
    <location>
        <begin position="53"/>
        <end position="75"/>
    </location>
</feature>
<organism evidence="2">
    <name type="scientific">mine drainage metagenome</name>
    <dbReference type="NCBI Taxonomy" id="410659"/>
    <lineage>
        <taxon>unclassified sequences</taxon>
        <taxon>metagenomes</taxon>
        <taxon>ecological metagenomes</taxon>
    </lineage>
</organism>
<feature type="transmembrane region" description="Helical" evidence="1">
    <location>
        <begin position="95"/>
        <end position="126"/>
    </location>
</feature>
<keyword evidence="1" id="KW-1133">Transmembrane helix</keyword>
<dbReference type="EMBL" id="CABL01000006">
    <property type="protein sequence ID" value="CBH75224.1"/>
    <property type="molecule type" value="Genomic_DNA"/>
</dbReference>
<name>E6PFI8_9ZZZZ</name>
<accession>E6PFI8</accession>
<reference evidence="2" key="1">
    <citation type="submission" date="2009-10" db="EMBL/GenBank/DDBJ databases">
        <title>Diversity of trophic interactions inside an arsenic-rich microbial ecosystem.</title>
        <authorList>
            <person name="Bertin P.N."/>
            <person name="Heinrich-Salmeron A."/>
            <person name="Pelletier E."/>
            <person name="Goulhen-Chollet F."/>
            <person name="Arsene-Ploetze F."/>
            <person name="Gallien S."/>
            <person name="Calteau A."/>
            <person name="Vallenet D."/>
            <person name="Casiot C."/>
            <person name="Chane-Woon-Ming B."/>
            <person name="Giloteaux L."/>
            <person name="Barakat M."/>
            <person name="Bonnefoy V."/>
            <person name="Bruneel O."/>
            <person name="Chandler M."/>
            <person name="Cleiss J."/>
            <person name="Duran R."/>
            <person name="Elbaz-Poulichet F."/>
            <person name="Fonknechten N."/>
            <person name="Lauga B."/>
            <person name="Mornico D."/>
            <person name="Ortet P."/>
            <person name="Schaeffer C."/>
            <person name="Siguier P."/>
            <person name="Alexander Thil Smith A."/>
            <person name="Van Dorsselaer A."/>
            <person name="Weissenbach J."/>
            <person name="Medigue C."/>
            <person name="Le Paslier D."/>
        </authorList>
    </citation>
    <scope>NUCLEOTIDE SEQUENCE</scope>
</reference>